<gene>
    <name evidence="1" type="ORF">ACFQRI_21395</name>
</gene>
<name>A0ABW2LRV4_9PSEU</name>
<protein>
    <submittedName>
        <fullName evidence="1">Uncharacterized protein</fullName>
    </submittedName>
</protein>
<proteinExistence type="predicted"/>
<sequence length="464" mass="51469">MKPQRAVASFDSATGMLRALSCFLAGRDVPALGQALRSAVPLLSAAMGGVNHLPTRAAEHLYAASGVAEAVPRTALGRISAEDLAEWVVDHYPRRRYPVVFVGSSNGALMHLAAALDAPWLPQTLLVPVRRRGVDRDDPRAELDAGRQPAHDLLRANPGLSLHHMHDPNQDRLMIAGMSYFRVKWRSLPAAYRRFLRDHVERGGTVISVECGLSWPVTRLGPRHRFQFGALGGASEAEYHEGGPRVSDLLRRYGAARTGWDPPQPDERAPEAEWGFDPALLDDLRDATGANGLAFRRLRFGEPEELSPPVAELHRWWYRQRGVPDDRLLAESFLLMEPWWALRTGSIPFWMAFNTESSHQALSSYLDALGDHDEIRLMLFSHGTESIGLATAEQWLELVGRARKVGTLAGCDTAAYPRDFASLVRAQRDLSRVRHRHPMPAPLRLDSVAPVLAEHPDVDLTDPV</sequence>
<keyword evidence="2" id="KW-1185">Reference proteome</keyword>
<reference evidence="2" key="1">
    <citation type="journal article" date="2019" name="Int. J. Syst. Evol. Microbiol.">
        <title>The Global Catalogue of Microorganisms (GCM) 10K type strain sequencing project: providing services to taxonomists for standard genome sequencing and annotation.</title>
        <authorList>
            <consortium name="The Broad Institute Genomics Platform"/>
            <consortium name="The Broad Institute Genome Sequencing Center for Infectious Disease"/>
            <person name="Wu L."/>
            <person name="Ma J."/>
        </authorList>
    </citation>
    <scope>NUCLEOTIDE SEQUENCE [LARGE SCALE GENOMIC DNA]</scope>
    <source>
        <strain evidence="2">WLHS5</strain>
    </source>
</reference>
<dbReference type="EMBL" id="JBHTCJ010000012">
    <property type="protein sequence ID" value="MFC7343969.1"/>
    <property type="molecule type" value="Genomic_DNA"/>
</dbReference>
<accession>A0ABW2LRV4</accession>
<organism evidence="1 2">
    <name type="scientific">Saccharopolyspora griseoalba</name>
    <dbReference type="NCBI Taxonomy" id="1431848"/>
    <lineage>
        <taxon>Bacteria</taxon>
        <taxon>Bacillati</taxon>
        <taxon>Actinomycetota</taxon>
        <taxon>Actinomycetes</taxon>
        <taxon>Pseudonocardiales</taxon>
        <taxon>Pseudonocardiaceae</taxon>
        <taxon>Saccharopolyspora</taxon>
    </lineage>
</organism>
<evidence type="ECO:0000313" key="2">
    <source>
        <dbReference type="Proteomes" id="UP001596504"/>
    </source>
</evidence>
<evidence type="ECO:0000313" key="1">
    <source>
        <dbReference type="EMBL" id="MFC7343969.1"/>
    </source>
</evidence>
<comment type="caution">
    <text evidence="1">The sequence shown here is derived from an EMBL/GenBank/DDBJ whole genome shotgun (WGS) entry which is preliminary data.</text>
</comment>
<dbReference type="RefSeq" id="WP_380671384.1">
    <property type="nucleotide sequence ID" value="NZ_JBHTCJ010000012.1"/>
</dbReference>
<dbReference type="Proteomes" id="UP001596504">
    <property type="component" value="Unassembled WGS sequence"/>
</dbReference>